<dbReference type="Gene3D" id="3.30.1240.10">
    <property type="match status" value="1"/>
</dbReference>
<dbReference type="PANTHER" id="PTHR10000">
    <property type="entry name" value="PHOSPHOSERINE PHOSPHATASE"/>
    <property type="match status" value="1"/>
</dbReference>
<dbReference type="SUPFAM" id="SSF56784">
    <property type="entry name" value="HAD-like"/>
    <property type="match status" value="1"/>
</dbReference>
<dbReference type="Pfam" id="PF08282">
    <property type="entry name" value="Hydrolase_3"/>
    <property type="match status" value="1"/>
</dbReference>
<dbReference type="SFLD" id="SFLDS00003">
    <property type="entry name" value="Haloacid_Dehalogenase"/>
    <property type="match status" value="1"/>
</dbReference>
<protein>
    <submittedName>
        <fullName evidence="1">HAD family hydrolase</fullName>
    </submittedName>
</protein>
<comment type="caution">
    <text evidence="1">The sequence shown here is derived from an EMBL/GenBank/DDBJ whole genome shotgun (WGS) entry which is preliminary data.</text>
</comment>
<dbReference type="GO" id="GO:0000287">
    <property type="term" value="F:magnesium ion binding"/>
    <property type="evidence" value="ECO:0007669"/>
    <property type="project" value="TreeGrafter"/>
</dbReference>
<gene>
    <name evidence="1" type="ORF">EGT49_07570</name>
</gene>
<dbReference type="OrthoDB" id="9814970at2"/>
<evidence type="ECO:0000313" key="2">
    <source>
        <dbReference type="Proteomes" id="UP000298021"/>
    </source>
</evidence>
<dbReference type="Gene3D" id="3.40.50.1000">
    <property type="entry name" value="HAD superfamily/HAD-like"/>
    <property type="match status" value="1"/>
</dbReference>
<dbReference type="NCBIfam" id="TIGR01484">
    <property type="entry name" value="HAD-SF-IIB"/>
    <property type="match status" value="1"/>
</dbReference>
<dbReference type="Proteomes" id="UP000298021">
    <property type="component" value="Unassembled WGS sequence"/>
</dbReference>
<keyword evidence="2" id="KW-1185">Reference proteome</keyword>
<dbReference type="InterPro" id="IPR036412">
    <property type="entry name" value="HAD-like_sf"/>
</dbReference>
<reference evidence="1 2" key="1">
    <citation type="submission" date="2018-10" db="EMBL/GenBank/DDBJ databases">
        <title>Lactobacillus sp. R7 and Lactobacillus sp. R19 isolated from fermented mustard green product of Taiwan.</title>
        <authorList>
            <person name="Lin S.-T."/>
        </authorList>
    </citation>
    <scope>NUCLEOTIDE SEQUENCE [LARGE SCALE GENOMIC DNA]</scope>
    <source>
        <strain evidence="1 2">BCRC 81127</strain>
    </source>
</reference>
<dbReference type="GO" id="GO:0005829">
    <property type="term" value="C:cytosol"/>
    <property type="evidence" value="ECO:0007669"/>
    <property type="project" value="TreeGrafter"/>
</dbReference>
<evidence type="ECO:0000313" key="1">
    <source>
        <dbReference type="EMBL" id="TGD22908.1"/>
    </source>
</evidence>
<sequence>MYIRRTNLNNITEPKIKLIATDIDGTLFDSNHAYNVKRLNEYIAKLHQKNIKFAVASGNNFSHMDEVFAEAKGIDALVAENGAQILVDGKTIFEDTLDLDQLIEINQEFNQQLDLISLCFSGVNGTYVEYDSPQTNDYYINNLVRVDKIADIDDKIFKMNIRIADDQLDPAVDFINQKFGDQIHAAVSGFGSIDIIAQHISKATGLKKLCDFYDISLDNVVSFGDNGNDLEMLEESGIGVAMKNSGNHIKQSADMVSVTDNDDDGVLNTIAELVEL</sequence>
<organism evidence="1 2">
    <name type="scientific">Companilactobacillus suantsaicola</name>
    <dbReference type="NCBI Taxonomy" id="2487723"/>
    <lineage>
        <taxon>Bacteria</taxon>
        <taxon>Bacillati</taxon>
        <taxon>Bacillota</taxon>
        <taxon>Bacilli</taxon>
        <taxon>Lactobacillales</taxon>
        <taxon>Lactobacillaceae</taxon>
        <taxon>Companilactobacillus</taxon>
    </lineage>
</organism>
<dbReference type="AlphaFoldDB" id="A0A4Z0JJ42"/>
<dbReference type="GO" id="GO:0016791">
    <property type="term" value="F:phosphatase activity"/>
    <property type="evidence" value="ECO:0007669"/>
    <property type="project" value="TreeGrafter"/>
</dbReference>
<dbReference type="InterPro" id="IPR023214">
    <property type="entry name" value="HAD_sf"/>
</dbReference>
<dbReference type="InterPro" id="IPR006379">
    <property type="entry name" value="HAD-SF_hydro_IIB"/>
</dbReference>
<dbReference type="PANTHER" id="PTHR10000:SF53">
    <property type="entry name" value="5-AMINO-6-(5-PHOSPHO-D-RIBITYLAMINO)URACIL PHOSPHATASE YBJI-RELATED"/>
    <property type="match status" value="1"/>
</dbReference>
<dbReference type="SFLD" id="SFLDG01140">
    <property type="entry name" value="C2.B:_Phosphomannomutase_and_P"/>
    <property type="match status" value="1"/>
</dbReference>
<proteinExistence type="predicted"/>
<dbReference type="EMBL" id="RKLY01000017">
    <property type="protein sequence ID" value="TGD22908.1"/>
    <property type="molecule type" value="Genomic_DNA"/>
</dbReference>
<dbReference type="NCBIfam" id="TIGR00099">
    <property type="entry name" value="Cof-subfamily"/>
    <property type="match status" value="1"/>
</dbReference>
<name>A0A4Z0JJ42_9LACO</name>
<keyword evidence="1" id="KW-0378">Hydrolase</keyword>
<dbReference type="InterPro" id="IPR000150">
    <property type="entry name" value="Cof"/>
</dbReference>
<accession>A0A4Z0JJ42</accession>